<name>A0A9P7DXB1_9AGAM</name>
<reference evidence="2" key="1">
    <citation type="journal article" date="2020" name="New Phytol.">
        <title>Comparative genomics reveals dynamic genome evolution in host specialist ectomycorrhizal fungi.</title>
        <authorList>
            <person name="Lofgren L.A."/>
            <person name="Nguyen N.H."/>
            <person name="Vilgalys R."/>
            <person name="Ruytinx J."/>
            <person name="Liao H.L."/>
            <person name="Branco S."/>
            <person name="Kuo A."/>
            <person name="LaButti K."/>
            <person name="Lipzen A."/>
            <person name="Andreopoulos W."/>
            <person name="Pangilinan J."/>
            <person name="Riley R."/>
            <person name="Hundley H."/>
            <person name="Na H."/>
            <person name="Barry K."/>
            <person name="Grigoriev I.V."/>
            <person name="Stajich J.E."/>
            <person name="Kennedy P.G."/>
        </authorList>
    </citation>
    <scope>NUCLEOTIDE SEQUENCE</scope>
    <source>
        <strain evidence="2">MN1</strain>
    </source>
</reference>
<sequence length="191" mass="21497">MPRSTPRRQAIQAVYDAYVLNLITQTQSTINHELYGSSNGSNSDHSSSSDTDENLEITNATGQVFLQLASDLYSQRYLTDQININKSGQDLTLLLTDWKLNHPEIFCSYVRMSPESFNALLAAIQDDPIFQNNLQNTQDPIDRQLAVALFRFGHYGNAATVTKVALWAGIGYGTVRLYTNRIMIAVCWDHF</sequence>
<comment type="caution">
    <text evidence="2">The sequence shown here is derived from an EMBL/GenBank/DDBJ whole genome shotgun (WGS) entry which is preliminary data.</text>
</comment>
<dbReference type="GeneID" id="64635876"/>
<accession>A0A9P7DXB1</accession>
<dbReference type="Proteomes" id="UP000807769">
    <property type="component" value="Unassembled WGS sequence"/>
</dbReference>
<dbReference type="AlphaFoldDB" id="A0A9P7DXB1"/>
<feature type="compositionally biased region" description="Low complexity" evidence="1">
    <location>
        <begin position="36"/>
        <end position="49"/>
    </location>
</feature>
<evidence type="ECO:0000256" key="1">
    <source>
        <dbReference type="SAM" id="MobiDB-lite"/>
    </source>
</evidence>
<evidence type="ECO:0000313" key="2">
    <source>
        <dbReference type="EMBL" id="KAG1805224.1"/>
    </source>
</evidence>
<dbReference type="EMBL" id="JABBWG010000055">
    <property type="protein sequence ID" value="KAG1805224.1"/>
    <property type="molecule type" value="Genomic_DNA"/>
</dbReference>
<evidence type="ECO:0000313" key="3">
    <source>
        <dbReference type="Proteomes" id="UP000807769"/>
    </source>
</evidence>
<gene>
    <name evidence="2" type="ORF">BJ212DRAFT_1544182</name>
</gene>
<keyword evidence="3" id="KW-1185">Reference proteome</keyword>
<organism evidence="2 3">
    <name type="scientific">Suillus subaureus</name>
    <dbReference type="NCBI Taxonomy" id="48587"/>
    <lineage>
        <taxon>Eukaryota</taxon>
        <taxon>Fungi</taxon>
        <taxon>Dikarya</taxon>
        <taxon>Basidiomycota</taxon>
        <taxon>Agaricomycotina</taxon>
        <taxon>Agaricomycetes</taxon>
        <taxon>Agaricomycetidae</taxon>
        <taxon>Boletales</taxon>
        <taxon>Suillineae</taxon>
        <taxon>Suillaceae</taxon>
        <taxon>Suillus</taxon>
    </lineage>
</organism>
<proteinExistence type="predicted"/>
<feature type="region of interest" description="Disordered" evidence="1">
    <location>
        <begin position="33"/>
        <end position="53"/>
    </location>
</feature>
<dbReference type="RefSeq" id="XP_041187146.1">
    <property type="nucleotide sequence ID" value="XM_041341860.1"/>
</dbReference>
<dbReference type="OrthoDB" id="2666718at2759"/>
<protein>
    <submittedName>
        <fullName evidence="2">Uncharacterized protein</fullName>
    </submittedName>
</protein>